<reference evidence="2 3" key="1">
    <citation type="journal article" date="2021" name="bioRxiv">
        <title>Chromosome-scale and haplotype-resolved genome assembly of a tetraploid potato cultivar.</title>
        <authorList>
            <person name="Sun H."/>
            <person name="Jiao W.-B."/>
            <person name="Krause K."/>
            <person name="Campoy J.A."/>
            <person name="Goel M."/>
            <person name="Folz-Donahue K."/>
            <person name="Kukat C."/>
            <person name="Huettel B."/>
            <person name="Schneeberger K."/>
        </authorList>
    </citation>
    <scope>NUCLEOTIDE SEQUENCE [LARGE SCALE GENOMIC DNA]</scope>
    <source>
        <strain evidence="2">SolTubOtavaFocal</strain>
        <tissue evidence="2">Leaves</tissue>
    </source>
</reference>
<evidence type="ECO:0000256" key="1">
    <source>
        <dbReference type="SAM" id="MobiDB-lite"/>
    </source>
</evidence>
<feature type="region of interest" description="Disordered" evidence="1">
    <location>
        <begin position="1"/>
        <end position="101"/>
    </location>
</feature>
<dbReference type="PRINTS" id="PR01217">
    <property type="entry name" value="PRICHEXTENSN"/>
</dbReference>
<dbReference type="EMBL" id="JAIVGD010000023">
    <property type="protein sequence ID" value="KAH0744277.1"/>
    <property type="molecule type" value="Genomic_DNA"/>
</dbReference>
<evidence type="ECO:0000313" key="2">
    <source>
        <dbReference type="EMBL" id="KAH0744277.1"/>
    </source>
</evidence>
<feature type="compositionally biased region" description="Low complexity" evidence="1">
    <location>
        <begin position="53"/>
        <end position="66"/>
    </location>
</feature>
<name>A0ABQ7UBN6_SOLTU</name>
<gene>
    <name evidence="2" type="ORF">KY290_032270</name>
</gene>
<evidence type="ECO:0000313" key="3">
    <source>
        <dbReference type="Proteomes" id="UP000826656"/>
    </source>
</evidence>
<organism evidence="2 3">
    <name type="scientific">Solanum tuberosum</name>
    <name type="common">Potato</name>
    <dbReference type="NCBI Taxonomy" id="4113"/>
    <lineage>
        <taxon>Eukaryota</taxon>
        <taxon>Viridiplantae</taxon>
        <taxon>Streptophyta</taxon>
        <taxon>Embryophyta</taxon>
        <taxon>Tracheophyta</taxon>
        <taxon>Spermatophyta</taxon>
        <taxon>Magnoliopsida</taxon>
        <taxon>eudicotyledons</taxon>
        <taxon>Gunneridae</taxon>
        <taxon>Pentapetalae</taxon>
        <taxon>asterids</taxon>
        <taxon>lamiids</taxon>
        <taxon>Solanales</taxon>
        <taxon>Solanaceae</taxon>
        <taxon>Solanoideae</taxon>
        <taxon>Solaneae</taxon>
        <taxon>Solanum</taxon>
    </lineage>
</organism>
<comment type="caution">
    <text evidence="2">The sequence shown here is derived from an EMBL/GenBank/DDBJ whole genome shotgun (WGS) entry which is preliminary data.</text>
</comment>
<feature type="compositionally biased region" description="Pro residues" evidence="1">
    <location>
        <begin position="38"/>
        <end position="52"/>
    </location>
</feature>
<accession>A0ABQ7UBN6</accession>
<keyword evidence="3" id="KW-1185">Reference proteome</keyword>
<feature type="compositionally biased region" description="Pro residues" evidence="1">
    <location>
        <begin position="77"/>
        <end position="101"/>
    </location>
</feature>
<feature type="compositionally biased region" description="Low complexity" evidence="1">
    <location>
        <begin position="10"/>
        <end position="37"/>
    </location>
</feature>
<sequence length="201" mass="20621">MAPLLPPPSVVDLDPTLTPSSGSGGNSPSSVDVSDPSAPLPPPPSVVDPNPTPTLSSGSGGNNPSSVDVSDPLALLTPPPSPPPSPPPPPPSPPPSPPPPPPTCSVCRLVYSNGYGDCNGGRQCRFIQEEQTDENAVHTDDFGSLLQNYQGDPTRVKYHLRLFLAAAAQAKHKGLALKFFDFIIQGMGVIATAIACGGCCN</sequence>
<proteinExistence type="predicted"/>
<dbReference type="Proteomes" id="UP000826656">
    <property type="component" value="Unassembled WGS sequence"/>
</dbReference>
<protein>
    <submittedName>
        <fullName evidence="2">Uncharacterized protein</fullName>
    </submittedName>
</protein>